<sequence length="193" mass="22875">MSNFKNKRQLRLQILSFAYLLISCNSQVDDKRLNKIDATDSPTVLYTNNKSELLYSETESPEKLEHILANRRLKITLVKSYLNSYITHDYSHGTDKYRDVQFALIIKQNSQILLDTILRKEDFVRYVGKECVLKSTLDQYFYVIDNDFPNKIEFLGKLDTRSSKSVFFKHLFDLKNYKFEFVKLKGEDQMRIN</sequence>
<dbReference type="Proteomes" id="UP000078459">
    <property type="component" value="Unassembled WGS sequence"/>
</dbReference>
<accession>A0A179DSX2</accession>
<protein>
    <recommendedName>
        <fullName evidence="3">Lipoprotein</fullName>
    </recommendedName>
</protein>
<gene>
    <name evidence="1" type="ORF">A5893_17080</name>
</gene>
<evidence type="ECO:0000313" key="2">
    <source>
        <dbReference type="Proteomes" id="UP000078459"/>
    </source>
</evidence>
<proteinExistence type="predicted"/>
<dbReference type="AlphaFoldDB" id="A0A179DSX2"/>
<comment type="caution">
    <text evidence="1">The sequence shown here is derived from an EMBL/GenBank/DDBJ whole genome shotgun (WGS) entry which is preliminary data.</text>
</comment>
<name>A0A179DSX2_9SPHI</name>
<reference evidence="1 2" key="2">
    <citation type="submission" date="2016-06" db="EMBL/GenBank/DDBJ databases">
        <title>Pedobacter psychrophilus sp. nov., isolated from Antarctic fragmentary rock.</title>
        <authorList>
            <person name="Svec P."/>
        </authorList>
    </citation>
    <scope>NUCLEOTIDE SEQUENCE [LARGE SCALE GENOMIC DNA]</scope>
    <source>
        <strain evidence="1 2">CCM 8644</strain>
    </source>
</reference>
<dbReference type="PROSITE" id="PS51257">
    <property type="entry name" value="PROKAR_LIPOPROTEIN"/>
    <property type="match status" value="1"/>
</dbReference>
<keyword evidence="2" id="KW-1185">Reference proteome</keyword>
<dbReference type="EMBL" id="LWHJ01000002">
    <property type="protein sequence ID" value="OAQ43529.1"/>
    <property type="molecule type" value="Genomic_DNA"/>
</dbReference>
<organism evidence="1 2">
    <name type="scientific">Pedobacter psychrophilus</name>
    <dbReference type="NCBI Taxonomy" id="1826909"/>
    <lineage>
        <taxon>Bacteria</taxon>
        <taxon>Pseudomonadati</taxon>
        <taxon>Bacteroidota</taxon>
        <taxon>Sphingobacteriia</taxon>
        <taxon>Sphingobacteriales</taxon>
        <taxon>Sphingobacteriaceae</taxon>
        <taxon>Pedobacter</taxon>
    </lineage>
</organism>
<dbReference type="STRING" id="1826909.A5893_17080"/>
<reference evidence="1 2" key="1">
    <citation type="submission" date="2016-04" db="EMBL/GenBank/DDBJ databases">
        <authorList>
            <person name="Evans L.H."/>
            <person name="Alamgir A."/>
            <person name="Owens N."/>
            <person name="Weber N.D."/>
            <person name="Virtaneva K."/>
            <person name="Barbian K."/>
            <person name="Babar A."/>
            <person name="Rosenke K."/>
        </authorList>
    </citation>
    <scope>NUCLEOTIDE SEQUENCE [LARGE SCALE GENOMIC DNA]</scope>
    <source>
        <strain evidence="1 2">CCM 8644</strain>
    </source>
</reference>
<evidence type="ECO:0000313" key="1">
    <source>
        <dbReference type="EMBL" id="OAQ43529.1"/>
    </source>
</evidence>
<evidence type="ECO:0008006" key="3">
    <source>
        <dbReference type="Google" id="ProtNLM"/>
    </source>
</evidence>